<accession>A0A836HMA9</accession>
<feature type="compositionally biased region" description="Low complexity" evidence="1">
    <location>
        <begin position="20"/>
        <end position="30"/>
    </location>
</feature>
<evidence type="ECO:0000313" key="3">
    <source>
        <dbReference type="Proteomes" id="UP000673552"/>
    </source>
</evidence>
<dbReference type="Proteomes" id="UP000673552">
    <property type="component" value="Unassembled WGS sequence"/>
</dbReference>
<feature type="compositionally biased region" description="Low complexity" evidence="1">
    <location>
        <begin position="843"/>
        <end position="857"/>
    </location>
</feature>
<feature type="region of interest" description="Disordered" evidence="1">
    <location>
        <begin position="3135"/>
        <end position="3165"/>
    </location>
</feature>
<name>A0A836HMA9_9TRYP</name>
<protein>
    <submittedName>
        <fullName evidence="2">Uncharacterized protein</fullName>
    </submittedName>
</protein>
<sequence length="3214" mass="338300">MTMPPVPEADMLTGMVGATAAPAAATPSTTPEDDAEAAQPHAEAKTTSNTADATLTGCRVGVNAHPSFPSCAPPPAPHADALEAFPVGARAPWRSTEWGSGSVPWTETLAEAILLTCNKLGLELRTLWVARAALLYLVSGEGEECADALQQRPATLSAIPSSLTRMPASALQDKAQLALALMQTLDRNRRQSRLTRELLQPAAMRLALRLHAKLSGAATAGRIGGRWGTNAAAPHFEARRSAASAAGVTSEGKAPTGALFASNVAAAPRPQTGRTFVNLERYLAERLLPALYAELVHYCRAVEQWHDKSFQAVPPTHVEGVVAAAAPAAATVAATQLHRRKPHSSASDGRACLPNISRSGVETFSLLAAVLHRALGLHSVVRRGDAIRFDLNEGGIDAYAAGVPWNREMTSDPGADSGPSVGTRPQRERPLGHPAVPLRAFRITMEAVTAWLEAAGGPQTGALESGLSRSVSRPLPTGHTVRVASPPPFVPPHTLADAGAPCLRTGGNSPLPPSSSVSVSRFGDAAASSRGQPPRASSTTASSPTTAGEGLGGAAADSGRPHATRTAPAPTVPFGSFNVDALLPILSLCGHDRSFRLFLTTAAGETSAATSPTGSVIPTSATTAATSKARVEEDLSALAAAISRLLLLGIYWAPLCRTYQLPAVLGMLARVATTELTHAATATSALTASAEVTANPYIAASTPTATSPSTEEASEATLTGLDAEVLQRARHTLLPPCDHLATPSSPFVQQLRRLVYSSGRYMERAVFATFVPITTMLDRVLSKWPMPYPAATALASACSVSGHTNVGRSSVRDDGGEGGTVSDVHGPPSAPTASPLQGHDATARTGGSASATDAAGASVSHATGPSAIFRAPVAAAMGTVTLFAAITDEFWSRERGRALWKSVSRRAKRNPSDASSAARTRAPHSNFLWLYSSCPTHTVIRVTVPNRYGDGAASSHLQEGLPAPFYVLRQLGLSSASAEHASTPEELLRAYHASERMTSYMAVRNGVGCATAMRPYLCEYLRSDYMWRSISSDALAPLVTALMELELASVSLPELLWLSGSLMGSSGAKRGRTSNSSLQRRASGCLSLHTMLSLMARIEPHELRLLTADGEDAHWLCAATSPCGLQELPEAGSSGSDDKSLLLRFTLRRIGADGCVLDPPLALATTPRTPHPPVGGRSSDSSSLTFHSAPVQDAGRARTKKCFAGEPTCYACRSVADVVWDSACSQSSDEGARLPLAAFAPLLRSMMLLAEAERPIDDAALHAAADCHGDDSSRGSSMCYYTGAGPLDARHVDSILRMAYRLLFGSGAEVSAAAAPAAAVPLEALVTLYLSLQRAAKEQTASLHKSVHGAQVAPWKPTETVPVADDGACERGSEMRSSAPQTLLLSLNCCLAHCEVALRQRLMAIAPGTASSSTGEALSTAPESIATDLRVLLPLAVLAEGLLPCPANVDAPATGAAGLSVDELIHRELFCELRAALREASLHRIAGEVSRLLWWVTRRAHAEVKEAGTAALPPLTSWVETLLLRAIGEKRRSDTGWRTFELFEWALLPLYTKLEARQAGADTTAETAERAAATPLRHDSALERLFDDFTLLEDTYMRHSAMAPAGALPQQTSSMQGLATKSPSGAETGSAGVNSDARAAAPAASDLSAVPHTAMLEAALHALPTQCDSFHTFLHVIRQLFLSHPALLSTAPDAALYYELRTARIAATGEKRTAPTDAGDPVVWGVDGTLAGRQAWATLPVQRAELPQDLRQRYVDTLFRLFKRLVHDYSCTAEELVELLHLLWLADPHASRVAFSEASSPMTLRSQWPSLFSCCRGFVKNSLNELDTADAVDSGDGNGAAASWSRHRSMPDVLQILYRTARYGIGKSFLLKPLDMQWASVNAAVLHPRSVVLFLHCLGIVRELEGQRRPHASAPHPLSVPRLARRQQGQPQGLRSRSPSHKEALELFQPFLIYASITGEVIADVPRMHYIPWMLEALGETDPPLVLALIHAAFSGALWHGVAGEGGGGGEGRSRSRHRLLSGNALLYAKMMTGGPAASAATGLGDGGRFQWSGALAVGGRLPSHQLSESISATMAALLMVASSDQASSKAWGWGGKAGGPEATDSAMIAQAATQKRPSASIGKAHLRTLVFLRNALFQQLWTARARQPLQWVPAHTIAQVMQLAVVQSSPRLLKLLEWLVLSLLLPPVMPTSRPAAANRPPRRPSGVCAASLVPFSASSALPSSANRGGGSAGEKESDVDMTAGDAAANTRLEVTRDGALLLRLLPMSLWRSLLQRGVSWPRYRGYSLQLLFRGQRSLAVTGAESDTAGASRAASIQRANRRRESLASVLLSLNSESVTYLIAEAMGPMVLLAVTTELLRALARQRACSGDGPRTARRNAEDVAQTEAATTGAAARADDRQPATAEQTPAGTAVPNGARNDTPPPESLTSFGVVRSHASAGSVLTEEALQPLLKAACDVIDQLASTRHTDFVAVLEREAAWQRRVAEASTYRGPAAGEMPFGVDAEAAVDAAAAAKAAPGATRSGAPEAIVPVLDLGEDGVAEMSSIGNDDEEQDVPSLGATAATAAPGGATVSGGGGRSAAEGSAMTTGLSMPATAADAAAGERVDNSDTVSEGPLVLDWRPISEFVQVVRQVDPGISQRQVRLESWVPLAEAAEANERDNARDVLHNALGAIMQHVRRYWQTSEQAHRMRPLMVMNLRDALHLYAFDAQHVCDAADGADSGQVRISPYEDDAAGLASGATLSPASDSTPGPALGVEQARWLESGAGNRVFVDGGGHAAAPLSSSATTVVLGLARPSPSLSISSIRAATAAVGATKAGVHLRRRIALLRRAGVLASAQEMAQRCRAYGLSAATRCADAPAWQRTRAADFWRRKSQRLQLEVLECVFGGADPTGAALACSHVAEKEGAKNEDAAAVAAEQPVRGACMPSLERRVRRRLQLLRCHDLAQLLLLLLAASATPASPRAKEEADDTMGTLHSLRQLQMRVVMETMAELLPSASTGELMQVVLALLKLSIPAASPSASSTDPTASQALHYARHEARRLLANVAVLVANDAERFSFRELLWLITRLHTPCIRSAPAATVAPDPSSAQQVRGETIVRPAQSTPLGDQPLDVSMSHVSAAAARAIRISIEGTNSLEDDEKGKDADAEDDDGDGTGGRCDGAAPLDADVPVGLQPASPVTVAQWRSAVAAAELLQGMQQMRSLLRLVELSAV</sequence>
<feature type="region of interest" description="Disordered" evidence="1">
    <location>
        <begin position="463"/>
        <end position="569"/>
    </location>
</feature>
<dbReference type="GeneID" id="92517848"/>
<feature type="region of interest" description="Disordered" evidence="1">
    <location>
        <begin position="1605"/>
        <end position="1637"/>
    </location>
</feature>
<evidence type="ECO:0000313" key="2">
    <source>
        <dbReference type="EMBL" id="KAG5486735.1"/>
    </source>
</evidence>
<dbReference type="KEGG" id="lmat:92517848"/>
<evidence type="ECO:0000256" key="1">
    <source>
        <dbReference type="SAM" id="MobiDB-lite"/>
    </source>
</evidence>
<feature type="compositionally biased region" description="Low complexity" evidence="1">
    <location>
        <begin position="533"/>
        <end position="548"/>
    </location>
</feature>
<keyword evidence="3" id="KW-1185">Reference proteome</keyword>
<proteinExistence type="predicted"/>
<feature type="region of interest" description="Disordered" evidence="1">
    <location>
        <begin position="2370"/>
        <end position="2431"/>
    </location>
</feature>
<comment type="caution">
    <text evidence="2">The sequence shown here is derived from an EMBL/GenBank/DDBJ whole genome shotgun (WGS) entry which is preliminary data.</text>
</comment>
<reference evidence="3" key="2">
    <citation type="journal article" date="2021" name="Sci. Data">
        <title>Chromosome-scale genome sequencing, assembly and annotation of six genomes from subfamily Leishmaniinae.</title>
        <authorList>
            <person name="Almutairi H."/>
            <person name="Urbaniak M.D."/>
            <person name="Bates M.D."/>
            <person name="Jariyapan N."/>
            <person name="Kwakye-Nuako G."/>
            <person name="Thomaz Soccol V."/>
            <person name="Al-Salem W.S."/>
            <person name="Dillon R.J."/>
            <person name="Bates P.A."/>
            <person name="Gatherer D."/>
        </authorList>
    </citation>
    <scope>NUCLEOTIDE SEQUENCE [LARGE SCALE GENOMIC DNA]</scope>
</reference>
<feature type="region of interest" description="Disordered" evidence="1">
    <location>
        <begin position="20"/>
        <end position="50"/>
    </location>
</feature>
<reference evidence="3" key="1">
    <citation type="journal article" date="2021" name="Microbiol. Resour. Announc.">
        <title>LGAAP: Leishmaniinae Genome Assembly and Annotation Pipeline.</title>
        <authorList>
            <person name="Almutairi H."/>
            <person name="Urbaniak M.D."/>
            <person name="Bates M.D."/>
            <person name="Jariyapan N."/>
            <person name="Kwakye-Nuako G."/>
            <person name="Thomaz-Soccol V."/>
            <person name="Al-Salem W.S."/>
            <person name="Dillon R.J."/>
            <person name="Bates P.A."/>
            <person name="Gatherer D."/>
        </authorList>
    </citation>
    <scope>NUCLEOTIDE SEQUENCE [LARGE SCALE GENOMIC DNA]</scope>
</reference>
<feature type="region of interest" description="Disordered" evidence="1">
    <location>
        <begin position="2564"/>
        <end position="2587"/>
    </location>
</feature>
<feature type="compositionally biased region" description="Polar residues" evidence="1">
    <location>
        <begin position="1927"/>
        <end position="1937"/>
    </location>
</feature>
<feature type="region of interest" description="Disordered" evidence="1">
    <location>
        <begin position="407"/>
        <end position="435"/>
    </location>
</feature>
<dbReference type="OrthoDB" id="267105at2759"/>
<feature type="compositionally biased region" description="Polar residues" evidence="1">
    <location>
        <begin position="1609"/>
        <end position="1633"/>
    </location>
</feature>
<dbReference type="RefSeq" id="XP_067181192.1">
    <property type="nucleotide sequence ID" value="XM_067325336.1"/>
</dbReference>
<dbReference type="EMBL" id="JAFEUZ010000006">
    <property type="protein sequence ID" value="KAG5486735.1"/>
    <property type="molecule type" value="Genomic_DNA"/>
</dbReference>
<feature type="compositionally biased region" description="Low complexity" evidence="1">
    <location>
        <begin position="2386"/>
        <end position="2396"/>
    </location>
</feature>
<feature type="region of interest" description="Disordered" evidence="1">
    <location>
        <begin position="804"/>
        <end position="857"/>
    </location>
</feature>
<feature type="region of interest" description="Disordered" evidence="1">
    <location>
        <begin position="1164"/>
        <end position="1190"/>
    </location>
</feature>
<organism evidence="2 3">
    <name type="scientific">Leishmania martiniquensis</name>
    <dbReference type="NCBI Taxonomy" id="1580590"/>
    <lineage>
        <taxon>Eukaryota</taxon>
        <taxon>Discoba</taxon>
        <taxon>Euglenozoa</taxon>
        <taxon>Kinetoplastea</taxon>
        <taxon>Metakinetoplastina</taxon>
        <taxon>Trypanosomatida</taxon>
        <taxon>Trypanosomatidae</taxon>
        <taxon>Leishmaniinae</taxon>
        <taxon>Leishmania</taxon>
    </lineage>
</organism>
<gene>
    <name evidence="2" type="ORF">LSCM1_07989</name>
</gene>
<feature type="region of interest" description="Disordered" evidence="1">
    <location>
        <begin position="1909"/>
        <end position="1940"/>
    </location>
</feature>